<evidence type="ECO:0000313" key="3">
    <source>
        <dbReference type="EMBL" id="SDW21004.1"/>
    </source>
</evidence>
<proteinExistence type="predicted"/>
<dbReference type="InterPro" id="IPR003848">
    <property type="entry name" value="DUF218"/>
</dbReference>
<dbReference type="Gene3D" id="3.40.50.620">
    <property type="entry name" value="HUPs"/>
    <property type="match status" value="1"/>
</dbReference>
<dbReference type="GO" id="GO:0043164">
    <property type="term" value="P:Gram-negative-bacterium-type cell wall biogenesis"/>
    <property type="evidence" value="ECO:0007669"/>
    <property type="project" value="TreeGrafter"/>
</dbReference>
<evidence type="ECO:0000259" key="2">
    <source>
        <dbReference type="Pfam" id="PF02698"/>
    </source>
</evidence>
<reference evidence="3 4" key="1">
    <citation type="submission" date="2016-10" db="EMBL/GenBank/DDBJ databases">
        <authorList>
            <person name="Varghese N."/>
            <person name="Submissions S."/>
        </authorList>
    </citation>
    <scope>NUCLEOTIDE SEQUENCE [LARGE SCALE GENOMIC DNA]</scope>
    <source>
        <strain evidence="3 4">DSM 25353</strain>
    </source>
</reference>
<dbReference type="EMBL" id="FNNO01000001">
    <property type="protein sequence ID" value="SDW21004.1"/>
    <property type="molecule type" value="Genomic_DNA"/>
</dbReference>
<keyword evidence="4" id="KW-1185">Reference proteome</keyword>
<dbReference type="InterPro" id="IPR051599">
    <property type="entry name" value="Cell_Envelope_Assoc"/>
</dbReference>
<dbReference type="AlphaFoldDB" id="A0A8X8ID33"/>
<dbReference type="GO" id="GO:0000270">
    <property type="term" value="P:peptidoglycan metabolic process"/>
    <property type="evidence" value="ECO:0007669"/>
    <property type="project" value="TreeGrafter"/>
</dbReference>
<evidence type="ECO:0000313" key="4">
    <source>
        <dbReference type="Proteomes" id="UP000198711"/>
    </source>
</evidence>
<comment type="caution">
    <text evidence="3">The sequence shown here is derived from an EMBL/GenBank/DDBJ whole genome shotgun (WGS) entry which is preliminary data.</text>
</comment>
<dbReference type="InterPro" id="IPR014729">
    <property type="entry name" value="Rossmann-like_a/b/a_fold"/>
</dbReference>
<protein>
    <submittedName>
        <fullName evidence="3">Uncharacterized SAM-binding protein YcdF, DUF218 family</fullName>
    </submittedName>
</protein>
<dbReference type="Pfam" id="PF02698">
    <property type="entry name" value="DUF218"/>
    <property type="match status" value="1"/>
</dbReference>
<organism evidence="3 4">
    <name type="scientific">Hydrobacter penzbergensis</name>
    <dbReference type="NCBI Taxonomy" id="1235997"/>
    <lineage>
        <taxon>Bacteria</taxon>
        <taxon>Pseudomonadati</taxon>
        <taxon>Bacteroidota</taxon>
        <taxon>Chitinophagia</taxon>
        <taxon>Chitinophagales</taxon>
        <taxon>Chitinophagaceae</taxon>
        <taxon>Hydrobacter</taxon>
    </lineage>
</organism>
<feature type="domain" description="DUF218" evidence="2">
    <location>
        <begin position="79"/>
        <end position="242"/>
    </location>
</feature>
<gene>
    <name evidence="3" type="ORF">SAMN05444410_101521</name>
</gene>
<feature type="transmembrane region" description="Helical" evidence="1">
    <location>
        <begin position="6"/>
        <end position="25"/>
    </location>
</feature>
<name>A0A8X8ID33_9BACT</name>
<dbReference type="CDD" id="cd06259">
    <property type="entry name" value="YdcF-like"/>
    <property type="match status" value="1"/>
</dbReference>
<dbReference type="PANTHER" id="PTHR30336">
    <property type="entry name" value="INNER MEMBRANE PROTEIN, PROBABLE PERMEASE"/>
    <property type="match status" value="1"/>
</dbReference>
<keyword evidence="1" id="KW-0812">Transmembrane</keyword>
<keyword evidence="1" id="KW-1133">Transmembrane helix</keyword>
<dbReference type="PANTHER" id="PTHR30336:SF4">
    <property type="entry name" value="ENVELOPE BIOGENESIS FACTOR ELYC"/>
    <property type="match status" value="1"/>
</dbReference>
<dbReference type="Proteomes" id="UP000198711">
    <property type="component" value="Unassembled WGS sequence"/>
</dbReference>
<evidence type="ECO:0000256" key="1">
    <source>
        <dbReference type="SAM" id="Phobius"/>
    </source>
</evidence>
<dbReference type="RefSeq" id="WP_092721669.1">
    <property type="nucleotide sequence ID" value="NZ_FNNO01000001.1"/>
</dbReference>
<accession>A0A8X8ID33</accession>
<dbReference type="GO" id="GO:0005886">
    <property type="term" value="C:plasma membrane"/>
    <property type="evidence" value="ECO:0007669"/>
    <property type="project" value="TreeGrafter"/>
</dbReference>
<keyword evidence="1" id="KW-0472">Membrane</keyword>
<sequence>MFFILSKVLYFLLYPISWILILWVWRWRSRTATTRKRLLISMIVLGIVFSNPFLYRSFVMSWQPVPKSLPDTAHYSAGIVLGGLSYYDKKDSGFFGPSADRFIQTANLYHRGIINKVLITGGTGNLMQREPPEAIFLKQEFIRNGVNEKDIILESRSRNTYENAIFSKRVLDSLKLQPPFVLVTSAMHMPRSVAVFKKAGINFISYPCDYTVIDERFDIDNYIIPDISLLKKWSWVIKEVVGFVAYRLTGKA</sequence>
<feature type="transmembrane region" description="Helical" evidence="1">
    <location>
        <begin position="37"/>
        <end position="55"/>
    </location>
</feature>